<keyword evidence="3" id="KW-1185">Reference proteome</keyword>
<comment type="caution">
    <text evidence="2">The sequence shown here is derived from an EMBL/GenBank/DDBJ whole genome shotgun (WGS) entry which is preliminary data.</text>
</comment>
<feature type="compositionally biased region" description="Low complexity" evidence="1">
    <location>
        <begin position="751"/>
        <end position="774"/>
    </location>
</feature>
<name>A0A1Q9EG04_SYMMI</name>
<dbReference type="Gene3D" id="2.130.10.30">
    <property type="entry name" value="Regulator of chromosome condensation 1/beta-lactamase-inhibitor protein II"/>
    <property type="match status" value="2"/>
</dbReference>
<dbReference type="OrthoDB" id="5370059at2759"/>
<evidence type="ECO:0008006" key="4">
    <source>
        <dbReference type="Google" id="ProtNLM"/>
    </source>
</evidence>
<proteinExistence type="predicted"/>
<evidence type="ECO:0000313" key="2">
    <source>
        <dbReference type="EMBL" id="OLQ06339.1"/>
    </source>
</evidence>
<sequence>MSMTVEVGLLSGKATNLGAHQDELVESLKVRAQIALGVAKGLLVDSSGNVLDACSSIKKARISSGDSLTLHIKQVQVKGSAQSFAAILGDASVVTWGDASAGGDSIAVQNQLKNVQQIQATRFAFAAILGDGSVVAWGRASAGGDCTAVQDQLKNVQQIQATRRAFAAIRADGSVVTWGDADHGGDSSAVQTQLRHVQKIQATGFSFGAILDDGSVVTWGDADYACDSSAVQDQLKAVQQLQASSEAFASILGDGSVVAWGDFDSGGDSRAVQGQLKNVRLVQANGIAFAAVLCDGSVVSWGDTRFGRGRSAGAVQDQLQSVQQIQASFAAFAAIRDDGSVVTWGDDSSGGDSSAVQDQLTNVQQIQATRYAFAAILADGSVVSWGDAGAGGDSSAVQRELQNVQVIQATSGAFAAVLGDGSVVTWGDAGLGADSAAVRDQLKNVQQIASTQGSFAAVLGDGTVVVWGNVGGVGDSSAVQAHLKPSGLSYPRKFLEMQKSQRSWAISVDGLEAELNGLMVFCRLFPEFSSFAIFKGPFKGLSFSPLTFASSVMYLKQGKAAIFYSDKAKAWRIVELGADVDMKAADLDSQTVIASVMTGKEEMTPPREGWERPRVKAEEIKKLTDSLKGNVVSTGVGAEECWSAAVDKSKLLDWDGQAMRWRVLVEDGLGIKPKEVAEMQRPACELTATIVHGRLIYTAIGDEGQTHGASWSCEVLARALNLAYGHAQRQGSSWPSTLKLFADNTTKAGRSQAPAAKPSSSSSSDSEAGDAAAASSADCTPWARRVAYRSTATKSRVVETAHPYETADHSFTRRVAIDTEGGIDIHFAPECRTYDHRTTLSKQKRLRD</sequence>
<dbReference type="PANTHER" id="PTHR45982:SF1">
    <property type="entry name" value="REGULATOR OF CHROMOSOME CONDENSATION"/>
    <property type="match status" value="1"/>
</dbReference>
<evidence type="ECO:0000256" key="1">
    <source>
        <dbReference type="SAM" id="MobiDB-lite"/>
    </source>
</evidence>
<dbReference type="AlphaFoldDB" id="A0A1Q9EG04"/>
<dbReference type="InterPro" id="IPR051553">
    <property type="entry name" value="Ran_GTPase-activating"/>
</dbReference>
<organism evidence="2 3">
    <name type="scientific">Symbiodinium microadriaticum</name>
    <name type="common">Dinoflagellate</name>
    <name type="synonym">Zooxanthella microadriatica</name>
    <dbReference type="NCBI Taxonomy" id="2951"/>
    <lineage>
        <taxon>Eukaryota</taxon>
        <taxon>Sar</taxon>
        <taxon>Alveolata</taxon>
        <taxon>Dinophyceae</taxon>
        <taxon>Suessiales</taxon>
        <taxon>Symbiodiniaceae</taxon>
        <taxon>Symbiodinium</taxon>
    </lineage>
</organism>
<dbReference type="EMBL" id="LSRX01000162">
    <property type="protein sequence ID" value="OLQ06339.1"/>
    <property type="molecule type" value="Genomic_DNA"/>
</dbReference>
<dbReference type="InterPro" id="IPR009091">
    <property type="entry name" value="RCC1/BLIP-II"/>
</dbReference>
<accession>A0A1Q9EG04</accession>
<dbReference type="PANTHER" id="PTHR45982">
    <property type="entry name" value="REGULATOR OF CHROMOSOME CONDENSATION"/>
    <property type="match status" value="1"/>
</dbReference>
<protein>
    <recommendedName>
        <fullName evidence="4">E3 ubiquitin-protein ligase HERC2</fullName>
    </recommendedName>
</protein>
<feature type="region of interest" description="Disordered" evidence="1">
    <location>
        <begin position="747"/>
        <end position="774"/>
    </location>
</feature>
<dbReference type="Proteomes" id="UP000186817">
    <property type="component" value="Unassembled WGS sequence"/>
</dbReference>
<gene>
    <name evidence="2" type="ORF">AK812_SmicGene10354</name>
</gene>
<reference evidence="2 3" key="1">
    <citation type="submission" date="2016-02" db="EMBL/GenBank/DDBJ databases">
        <title>Genome analysis of coral dinoflagellate symbionts highlights evolutionary adaptations to a symbiotic lifestyle.</title>
        <authorList>
            <person name="Aranda M."/>
            <person name="Li Y."/>
            <person name="Liew Y.J."/>
            <person name="Baumgarten S."/>
            <person name="Simakov O."/>
            <person name="Wilson M."/>
            <person name="Piel J."/>
            <person name="Ashoor H."/>
            <person name="Bougouffa S."/>
            <person name="Bajic V.B."/>
            <person name="Ryu T."/>
            <person name="Ravasi T."/>
            <person name="Bayer T."/>
            <person name="Micklem G."/>
            <person name="Kim H."/>
            <person name="Bhak J."/>
            <person name="Lajeunesse T.C."/>
            <person name="Voolstra C.R."/>
        </authorList>
    </citation>
    <scope>NUCLEOTIDE SEQUENCE [LARGE SCALE GENOMIC DNA]</scope>
    <source>
        <strain evidence="2 3">CCMP2467</strain>
    </source>
</reference>
<dbReference type="SUPFAM" id="SSF50985">
    <property type="entry name" value="RCC1/BLIP-II"/>
    <property type="match status" value="2"/>
</dbReference>
<evidence type="ECO:0000313" key="3">
    <source>
        <dbReference type="Proteomes" id="UP000186817"/>
    </source>
</evidence>